<evidence type="ECO:0000256" key="3">
    <source>
        <dbReference type="ARBA" id="ARBA00014507"/>
    </source>
</evidence>
<evidence type="ECO:0000313" key="10">
    <source>
        <dbReference type="Proteomes" id="UP000006087"/>
    </source>
</evidence>
<organism evidence="9 10">
    <name type="scientific">Aeromonas veronii AMC34</name>
    <dbReference type="NCBI Taxonomy" id="1073383"/>
    <lineage>
        <taxon>Bacteria</taxon>
        <taxon>Pseudomonadati</taxon>
        <taxon>Pseudomonadota</taxon>
        <taxon>Gammaproteobacteria</taxon>
        <taxon>Aeromonadales</taxon>
        <taxon>Aeromonadaceae</taxon>
        <taxon>Aeromonas</taxon>
    </lineage>
</organism>
<comment type="caution">
    <text evidence="9">The sequence shown here is derived from an EMBL/GenBank/DDBJ whole genome shotgun (WGS) entry which is preliminary data.</text>
</comment>
<keyword evidence="5" id="KW-0281">Fimbrium</keyword>
<dbReference type="HOGENOM" id="CLU_120328_0_0_6"/>
<evidence type="ECO:0000256" key="8">
    <source>
        <dbReference type="SAM" id="SignalP"/>
    </source>
</evidence>
<dbReference type="InterPro" id="IPR016514">
    <property type="entry name" value="EcpA"/>
</dbReference>
<evidence type="ECO:0000256" key="1">
    <source>
        <dbReference type="ARBA" id="ARBA00004561"/>
    </source>
</evidence>
<feature type="chain" id="PRO_5003848762" description="Common pilus major fimbrillin subunit EcpA" evidence="8">
    <location>
        <begin position="22"/>
        <end position="194"/>
    </location>
</feature>
<dbReference type="AlphaFoldDB" id="K1IUA4"/>
<comment type="subunit">
    <text evidence="6">Self-associates. Forms filaments. Interacts with EcpD.</text>
</comment>
<evidence type="ECO:0000256" key="5">
    <source>
        <dbReference type="ARBA" id="ARBA00023263"/>
    </source>
</evidence>
<accession>K1IUA4</accession>
<proteinExistence type="inferred from homology"/>
<protein>
    <recommendedName>
        <fullName evidence="3">Common pilus major fimbrillin subunit EcpA</fullName>
    </recommendedName>
    <alternativeName>
        <fullName evidence="7">MatB fimbrillin</fullName>
    </alternativeName>
</protein>
<comment type="similarity">
    <text evidence="2">Belongs to the EcpA/MatB fimbrillin family.</text>
</comment>
<dbReference type="Gene3D" id="2.60.40.3290">
    <property type="entry name" value="Fimbrial protein EcpA"/>
    <property type="match status" value="1"/>
</dbReference>
<keyword evidence="4 8" id="KW-0732">Signal</keyword>
<comment type="subcellular location">
    <subcellularLocation>
        <location evidence="1">Fimbrium</location>
    </subcellularLocation>
</comment>
<evidence type="ECO:0000313" key="9">
    <source>
        <dbReference type="EMBL" id="EKB22680.1"/>
    </source>
</evidence>
<dbReference type="Pfam" id="PF16449">
    <property type="entry name" value="MatB"/>
    <property type="match status" value="1"/>
</dbReference>
<evidence type="ECO:0000256" key="4">
    <source>
        <dbReference type="ARBA" id="ARBA00022729"/>
    </source>
</evidence>
<reference evidence="9 10" key="1">
    <citation type="submission" date="2012-06" db="EMBL/GenBank/DDBJ databases">
        <title>The Genome Sequence of Aeromonas veronii AMC34.</title>
        <authorList>
            <consortium name="The Broad Institute Genome Sequencing Platform"/>
            <person name="Earl A."/>
            <person name="Ward D."/>
            <person name="Feldgarden M."/>
            <person name="Gevers D."/>
            <person name="Graf J."/>
            <person name="Tomasi A."/>
            <person name="Horneman A."/>
            <person name="Walker B."/>
            <person name="Young S.K."/>
            <person name="Zeng Q."/>
            <person name="Gargeya S."/>
            <person name="Fitzgerald M."/>
            <person name="Haas B."/>
            <person name="Abouelleil A."/>
            <person name="Alvarado L."/>
            <person name="Arachchi H.M."/>
            <person name="Berlin A.M."/>
            <person name="Chapman S.B."/>
            <person name="Goldberg J."/>
            <person name="Griggs A."/>
            <person name="Gujja S."/>
            <person name="Hansen M."/>
            <person name="Howarth C."/>
            <person name="Imamovic A."/>
            <person name="Larimer J."/>
            <person name="McCowan C."/>
            <person name="Montmayeur A."/>
            <person name="Murphy C."/>
            <person name="Neiman D."/>
            <person name="Pearson M."/>
            <person name="Priest M."/>
            <person name="Roberts A."/>
            <person name="Saif S."/>
            <person name="Shea T."/>
            <person name="Sisk P."/>
            <person name="Sykes S."/>
            <person name="Wortman J."/>
            <person name="Nusbaum C."/>
            <person name="Birren B."/>
        </authorList>
    </citation>
    <scope>NUCLEOTIDE SEQUENCE [LARGE SCALE GENOMIC DNA]</scope>
    <source>
        <strain evidence="9 10">AMC34</strain>
    </source>
</reference>
<dbReference type="InterPro" id="IPR038478">
    <property type="entry name" value="Fimbrillin_EcpA_sf"/>
</dbReference>
<dbReference type="PATRIC" id="fig|1073383.3.peg.747"/>
<feature type="signal peptide" evidence="8">
    <location>
        <begin position="1"/>
        <end position="21"/>
    </location>
</feature>
<name>K1IUA4_AERVE</name>
<evidence type="ECO:0000256" key="6">
    <source>
        <dbReference type="ARBA" id="ARBA00026091"/>
    </source>
</evidence>
<evidence type="ECO:0000256" key="2">
    <source>
        <dbReference type="ARBA" id="ARBA00007305"/>
    </source>
</evidence>
<sequence length="194" mass="20089">MKKTLIALTVAGLGFTAAANAAVEAKAVAKWKATAKKDTVSELVVTPLDSLSFQYAEGIKGFNTVSGLFDVAIQGDDSATDFTLKAKKLSGTLNHLSGGSTVDVGVFWMGQPVTTNAYTTLIDTAAGNTGGDLSPLASSFNVGNATDIQRHTAQGSFTFNIESATANGVAAAFDTLPDGMWTGEVNVEFVANWI</sequence>
<dbReference type="RefSeq" id="WP_005342117.1">
    <property type="nucleotide sequence ID" value="NZ_JH823256.1"/>
</dbReference>
<dbReference type="EMBL" id="AGWU01000008">
    <property type="protein sequence ID" value="EKB22680.1"/>
    <property type="molecule type" value="Genomic_DNA"/>
</dbReference>
<dbReference type="Proteomes" id="UP000006087">
    <property type="component" value="Unassembled WGS sequence"/>
</dbReference>
<dbReference type="GO" id="GO:0009289">
    <property type="term" value="C:pilus"/>
    <property type="evidence" value="ECO:0007669"/>
    <property type="project" value="UniProtKB-SubCell"/>
</dbReference>
<evidence type="ECO:0000256" key="7">
    <source>
        <dbReference type="ARBA" id="ARBA00031192"/>
    </source>
</evidence>
<gene>
    <name evidence="9" type="ORF">HMPREF1168_00736</name>
</gene>